<evidence type="ECO:0000256" key="10">
    <source>
        <dbReference type="RuleBase" id="RU361274"/>
    </source>
</evidence>
<protein>
    <recommendedName>
        <fullName evidence="10">Purine nucleoside phosphorylase</fullName>
    </recommendedName>
</protein>
<evidence type="ECO:0000256" key="1">
    <source>
        <dbReference type="ARBA" id="ARBA00000553"/>
    </source>
</evidence>
<evidence type="ECO:0000313" key="11">
    <source>
        <dbReference type="EMBL" id="BCI64287.1"/>
    </source>
</evidence>
<dbReference type="Proteomes" id="UP000594042">
    <property type="component" value="Chromosome"/>
</dbReference>
<organism evidence="11 12">
    <name type="scientific">Coprobacter secundus subsp. similis</name>
    <dbReference type="NCBI Taxonomy" id="2751153"/>
    <lineage>
        <taxon>Bacteria</taxon>
        <taxon>Pseudomonadati</taxon>
        <taxon>Bacteroidota</taxon>
        <taxon>Bacteroidia</taxon>
        <taxon>Bacteroidales</taxon>
        <taxon>Barnesiellaceae</taxon>
        <taxon>Coprobacter</taxon>
    </lineage>
</organism>
<dbReference type="PANTHER" id="PTHR30616">
    <property type="entry name" value="UNCHARACTERIZED PROTEIN YFIH"/>
    <property type="match status" value="1"/>
</dbReference>
<keyword evidence="12" id="KW-1185">Reference proteome</keyword>
<keyword evidence="5" id="KW-0378">Hydrolase</keyword>
<keyword evidence="3" id="KW-0808">Transferase</keyword>
<dbReference type="RefSeq" id="WP_021929589.1">
    <property type="nucleotide sequence ID" value="NZ_AP023322.1"/>
</dbReference>
<dbReference type="AlphaFoldDB" id="A0A7G1I471"/>
<dbReference type="InterPro" id="IPR011324">
    <property type="entry name" value="Cytotoxic_necrot_fac-like_cat"/>
</dbReference>
<dbReference type="CDD" id="cd16833">
    <property type="entry name" value="YfiH"/>
    <property type="match status" value="1"/>
</dbReference>
<comment type="catalytic activity">
    <reaction evidence="8">
        <text>adenosine + phosphate = alpha-D-ribose 1-phosphate + adenine</text>
        <dbReference type="Rhea" id="RHEA:27642"/>
        <dbReference type="ChEBI" id="CHEBI:16335"/>
        <dbReference type="ChEBI" id="CHEBI:16708"/>
        <dbReference type="ChEBI" id="CHEBI:43474"/>
        <dbReference type="ChEBI" id="CHEBI:57720"/>
        <dbReference type="EC" id="2.4.2.1"/>
    </reaction>
    <physiologicalReaction direction="left-to-right" evidence="8">
        <dbReference type="Rhea" id="RHEA:27643"/>
    </physiologicalReaction>
</comment>
<proteinExistence type="inferred from homology"/>
<dbReference type="Gene3D" id="3.60.140.10">
    <property type="entry name" value="CNF1/YfiH-like putative cysteine hydrolases"/>
    <property type="match status" value="1"/>
</dbReference>
<evidence type="ECO:0000256" key="8">
    <source>
        <dbReference type="ARBA" id="ARBA00048968"/>
    </source>
</evidence>
<dbReference type="KEGG" id="copr:Cop2CBH44_26400"/>
<name>A0A7G1I471_9BACT</name>
<sequence length="272" mass="30332">MISIEQEGLELLQFESTFLDNDVFSFVTTRNQAKIDNPYSSFNLGLYSGGDRDEVLRNLKQLGRVIGISSENIFLPHQVHGVKIGAVDEYFMSLDTDSKTKALNGIDALITNIPFVVIGVTTADCVPVLLYDTKNKVIAAVHAGWRGTVRHIVRQCVERMSLLYKTGTENIKAMIGPSIGPGCFEVGNEVIDIFRSSGYDLSQISFFNRDSNKYHIDLWEANRLDLANVGVPHSQIEISQLCTYTLSDKFYSARRLSVSSGRFVTGIYLSKQ</sequence>
<evidence type="ECO:0000256" key="9">
    <source>
        <dbReference type="ARBA" id="ARBA00049893"/>
    </source>
</evidence>
<comment type="catalytic activity">
    <reaction evidence="9">
        <text>S-methyl-5'-thioadenosine + phosphate = 5-(methylsulfanyl)-alpha-D-ribose 1-phosphate + adenine</text>
        <dbReference type="Rhea" id="RHEA:11852"/>
        <dbReference type="ChEBI" id="CHEBI:16708"/>
        <dbReference type="ChEBI" id="CHEBI:17509"/>
        <dbReference type="ChEBI" id="CHEBI:43474"/>
        <dbReference type="ChEBI" id="CHEBI:58533"/>
        <dbReference type="EC" id="2.4.2.28"/>
    </reaction>
    <physiologicalReaction direction="left-to-right" evidence="9">
        <dbReference type="Rhea" id="RHEA:11853"/>
    </physiologicalReaction>
</comment>
<evidence type="ECO:0000256" key="7">
    <source>
        <dbReference type="ARBA" id="ARBA00047989"/>
    </source>
</evidence>
<dbReference type="InterPro" id="IPR038371">
    <property type="entry name" value="Cu_polyphenol_OxRdtase_sf"/>
</dbReference>
<evidence type="ECO:0000256" key="3">
    <source>
        <dbReference type="ARBA" id="ARBA00022679"/>
    </source>
</evidence>
<comment type="catalytic activity">
    <reaction evidence="7">
        <text>adenosine + H2O + H(+) = inosine + NH4(+)</text>
        <dbReference type="Rhea" id="RHEA:24408"/>
        <dbReference type="ChEBI" id="CHEBI:15377"/>
        <dbReference type="ChEBI" id="CHEBI:15378"/>
        <dbReference type="ChEBI" id="CHEBI:16335"/>
        <dbReference type="ChEBI" id="CHEBI:17596"/>
        <dbReference type="ChEBI" id="CHEBI:28938"/>
        <dbReference type="EC" id="3.5.4.4"/>
    </reaction>
    <physiologicalReaction direction="left-to-right" evidence="7">
        <dbReference type="Rhea" id="RHEA:24409"/>
    </physiologicalReaction>
</comment>
<reference evidence="12" key="1">
    <citation type="submission" date="2020-07" db="EMBL/GenBank/DDBJ databases">
        <title>Complete genome sequencing of Coprobacter sp. strain 2CBH44.</title>
        <authorList>
            <person name="Sakamoto M."/>
            <person name="Murakami T."/>
            <person name="Mori H."/>
        </authorList>
    </citation>
    <scope>NUCLEOTIDE SEQUENCE [LARGE SCALE GENOMIC DNA]</scope>
    <source>
        <strain evidence="12">2CBH44</strain>
    </source>
</reference>
<dbReference type="GO" id="GO:0016787">
    <property type="term" value="F:hydrolase activity"/>
    <property type="evidence" value="ECO:0007669"/>
    <property type="project" value="UniProtKB-KW"/>
</dbReference>
<evidence type="ECO:0000256" key="4">
    <source>
        <dbReference type="ARBA" id="ARBA00022723"/>
    </source>
</evidence>
<evidence type="ECO:0000256" key="5">
    <source>
        <dbReference type="ARBA" id="ARBA00022801"/>
    </source>
</evidence>
<keyword evidence="6" id="KW-0862">Zinc</keyword>
<evidence type="ECO:0000313" key="12">
    <source>
        <dbReference type="Proteomes" id="UP000594042"/>
    </source>
</evidence>
<dbReference type="Pfam" id="PF02578">
    <property type="entry name" value="Cu-oxidase_4"/>
    <property type="match status" value="1"/>
</dbReference>
<dbReference type="InterPro" id="IPR003730">
    <property type="entry name" value="Cu_polyphenol_OxRdtase"/>
</dbReference>
<evidence type="ECO:0000256" key="6">
    <source>
        <dbReference type="ARBA" id="ARBA00022833"/>
    </source>
</evidence>
<accession>A0A7G1I471</accession>
<comment type="catalytic activity">
    <reaction evidence="1">
        <text>inosine + phosphate = alpha-D-ribose 1-phosphate + hypoxanthine</text>
        <dbReference type="Rhea" id="RHEA:27646"/>
        <dbReference type="ChEBI" id="CHEBI:17368"/>
        <dbReference type="ChEBI" id="CHEBI:17596"/>
        <dbReference type="ChEBI" id="CHEBI:43474"/>
        <dbReference type="ChEBI" id="CHEBI:57720"/>
        <dbReference type="EC" id="2.4.2.1"/>
    </reaction>
    <physiologicalReaction direction="left-to-right" evidence="1">
        <dbReference type="Rhea" id="RHEA:27647"/>
    </physiologicalReaction>
</comment>
<dbReference type="SUPFAM" id="SSF64438">
    <property type="entry name" value="CNF1/YfiH-like putative cysteine hydrolases"/>
    <property type="match status" value="1"/>
</dbReference>
<dbReference type="EMBL" id="AP023322">
    <property type="protein sequence ID" value="BCI64287.1"/>
    <property type="molecule type" value="Genomic_DNA"/>
</dbReference>
<dbReference type="GO" id="GO:0005507">
    <property type="term" value="F:copper ion binding"/>
    <property type="evidence" value="ECO:0007669"/>
    <property type="project" value="TreeGrafter"/>
</dbReference>
<dbReference type="NCBIfam" id="TIGR00726">
    <property type="entry name" value="peptidoglycan editing factor PgeF"/>
    <property type="match status" value="1"/>
</dbReference>
<evidence type="ECO:0000256" key="2">
    <source>
        <dbReference type="ARBA" id="ARBA00007353"/>
    </source>
</evidence>
<keyword evidence="4" id="KW-0479">Metal-binding</keyword>
<dbReference type="PANTHER" id="PTHR30616:SF2">
    <property type="entry name" value="PURINE NUCLEOSIDE PHOSPHORYLASE LACC1"/>
    <property type="match status" value="1"/>
</dbReference>
<gene>
    <name evidence="11" type="ORF">Cop2CBH44_26400</name>
</gene>
<comment type="similarity">
    <text evidence="2 10">Belongs to the purine nucleoside phosphorylase YfiH/LACC1 family.</text>
</comment>
<dbReference type="GO" id="GO:0017061">
    <property type="term" value="F:S-methyl-5-thioadenosine phosphorylase activity"/>
    <property type="evidence" value="ECO:0007669"/>
    <property type="project" value="UniProtKB-EC"/>
</dbReference>